<feature type="transmembrane region" description="Helical" evidence="1">
    <location>
        <begin position="293"/>
        <end position="312"/>
    </location>
</feature>
<keyword evidence="1" id="KW-1133">Transmembrane helix</keyword>
<evidence type="ECO:0000313" key="4">
    <source>
        <dbReference type="WBParaSite" id="ECPE_0000405201-mRNA-1"/>
    </source>
</evidence>
<reference evidence="2 3" key="2">
    <citation type="submission" date="2018-11" db="EMBL/GenBank/DDBJ databases">
        <authorList>
            <consortium name="Pathogen Informatics"/>
        </authorList>
    </citation>
    <scope>NUCLEOTIDE SEQUENCE [LARGE SCALE GENOMIC DNA]</scope>
    <source>
        <strain evidence="2 3">Egypt</strain>
    </source>
</reference>
<keyword evidence="1" id="KW-0812">Transmembrane</keyword>
<evidence type="ECO:0000313" key="2">
    <source>
        <dbReference type="EMBL" id="VDP71453.1"/>
    </source>
</evidence>
<keyword evidence="1" id="KW-0472">Membrane</keyword>
<evidence type="ECO:0000313" key="3">
    <source>
        <dbReference type="Proteomes" id="UP000272942"/>
    </source>
</evidence>
<dbReference type="Proteomes" id="UP000272942">
    <property type="component" value="Unassembled WGS sequence"/>
</dbReference>
<keyword evidence="3" id="KW-1185">Reference proteome</keyword>
<dbReference type="WBParaSite" id="ECPE_0000405201-mRNA-1">
    <property type="protein sequence ID" value="ECPE_0000405201-mRNA-1"/>
    <property type="gene ID" value="ECPE_0000405201"/>
</dbReference>
<organism evidence="4">
    <name type="scientific">Echinostoma caproni</name>
    <dbReference type="NCBI Taxonomy" id="27848"/>
    <lineage>
        <taxon>Eukaryota</taxon>
        <taxon>Metazoa</taxon>
        <taxon>Spiralia</taxon>
        <taxon>Lophotrochozoa</taxon>
        <taxon>Platyhelminthes</taxon>
        <taxon>Trematoda</taxon>
        <taxon>Digenea</taxon>
        <taxon>Plagiorchiida</taxon>
        <taxon>Echinostomata</taxon>
        <taxon>Echinostomatoidea</taxon>
        <taxon>Echinostomatidae</taxon>
        <taxon>Echinostoma</taxon>
    </lineage>
</organism>
<gene>
    <name evidence="2" type="ORF">ECPE_LOCUS4045</name>
</gene>
<evidence type="ECO:0000256" key="1">
    <source>
        <dbReference type="SAM" id="Phobius"/>
    </source>
</evidence>
<dbReference type="AlphaFoldDB" id="A0A183AAR0"/>
<protein>
    <submittedName>
        <fullName evidence="2 4">Uncharacterized protein</fullName>
    </submittedName>
</protein>
<proteinExistence type="predicted"/>
<reference evidence="4" key="1">
    <citation type="submission" date="2016-06" db="UniProtKB">
        <authorList>
            <consortium name="WormBaseParasite"/>
        </authorList>
    </citation>
    <scope>IDENTIFICATION</scope>
</reference>
<accession>A0A183AAR0</accession>
<name>A0A183AAR0_9TREM</name>
<sequence length="317" mass="34971">MKVLWPAAFEDVDVRMFLEEIEDVAELAGIRTDRGKLTALRALLKGRARVVLDAARRGPEKMEWATAKYTLIAGFDTPADRQEALRRFKTAQLGVAVPAKLPYESLNSLLLNHLLPTEFQAHERAKLNSMIRADHVSCRDLILQLNKQALGCNYGERLEEHMCDRLMAGINNLTLQRKLLGKKDLTFAEASKISCACGQRFSNVTANVNIASEPKECLYFLDNTTVSLTGSSQVLETSETMNFILPSSSGYTSTKLTNTAYVSYYKTGRTIVVYTDTSGGVKDLALSYAPNKAGVVTVNTVLCALIGIFVTGRFSKI</sequence>
<dbReference type="EMBL" id="UZAN01040945">
    <property type="protein sequence ID" value="VDP71453.1"/>
    <property type="molecule type" value="Genomic_DNA"/>
</dbReference>